<dbReference type="Proteomes" id="UP000321548">
    <property type="component" value="Unassembled WGS sequence"/>
</dbReference>
<keyword evidence="6" id="KW-1185">Reference proteome</keyword>
<evidence type="ECO:0000259" key="3">
    <source>
        <dbReference type="PROSITE" id="PS50043"/>
    </source>
</evidence>
<dbReference type="PRINTS" id="PR00038">
    <property type="entry name" value="HTHLUXR"/>
</dbReference>
<evidence type="ECO:0000259" key="4">
    <source>
        <dbReference type="PROSITE" id="PS50110"/>
    </source>
</evidence>
<name>A0A5C8NZ26_9BURK</name>
<dbReference type="InterPro" id="IPR016032">
    <property type="entry name" value="Sig_transdc_resp-reg_C-effctor"/>
</dbReference>
<proteinExistence type="predicted"/>
<dbReference type="Gene3D" id="3.40.50.2300">
    <property type="match status" value="1"/>
</dbReference>
<dbReference type="PROSITE" id="PS00622">
    <property type="entry name" value="HTH_LUXR_1"/>
    <property type="match status" value="1"/>
</dbReference>
<protein>
    <submittedName>
        <fullName evidence="5">Two-component system response regulator NarL</fullName>
    </submittedName>
</protein>
<dbReference type="Pfam" id="PF00072">
    <property type="entry name" value="Response_reg"/>
    <property type="match status" value="1"/>
</dbReference>
<dbReference type="GO" id="GO:0003677">
    <property type="term" value="F:DNA binding"/>
    <property type="evidence" value="ECO:0007669"/>
    <property type="project" value="UniProtKB-KW"/>
</dbReference>
<feature type="domain" description="Response regulatory" evidence="4">
    <location>
        <begin position="16"/>
        <end position="132"/>
    </location>
</feature>
<dbReference type="PROSITE" id="PS50110">
    <property type="entry name" value="RESPONSE_REGULATORY"/>
    <property type="match status" value="1"/>
</dbReference>
<comment type="caution">
    <text evidence="5">The sequence shown here is derived from an EMBL/GenBank/DDBJ whole genome shotgun (WGS) entry which is preliminary data.</text>
</comment>
<evidence type="ECO:0000313" key="5">
    <source>
        <dbReference type="EMBL" id="TXL66321.1"/>
    </source>
</evidence>
<evidence type="ECO:0000256" key="1">
    <source>
        <dbReference type="ARBA" id="ARBA00023125"/>
    </source>
</evidence>
<dbReference type="Pfam" id="PF00196">
    <property type="entry name" value="GerE"/>
    <property type="match status" value="1"/>
</dbReference>
<dbReference type="PANTHER" id="PTHR43214:SF38">
    <property type="entry name" value="NITRATE_NITRITE RESPONSE REGULATOR PROTEIN NARL"/>
    <property type="match status" value="1"/>
</dbReference>
<accession>A0A5C8NZ26</accession>
<dbReference type="SMART" id="SM00421">
    <property type="entry name" value="HTH_LUXR"/>
    <property type="match status" value="1"/>
</dbReference>
<dbReference type="InterPro" id="IPR001789">
    <property type="entry name" value="Sig_transdc_resp-reg_receiver"/>
</dbReference>
<dbReference type="PROSITE" id="PS50043">
    <property type="entry name" value="HTH_LUXR_2"/>
    <property type="match status" value="1"/>
</dbReference>
<keyword evidence="2" id="KW-0597">Phosphoprotein</keyword>
<dbReference type="SUPFAM" id="SSF46894">
    <property type="entry name" value="C-terminal effector domain of the bipartite response regulators"/>
    <property type="match status" value="1"/>
</dbReference>
<dbReference type="InterPro" id="IPR039420">
    <property type="entry name" value="WalR-like"/>
</dbReference>
<dbReference type="SUPFAM" id="SSF52172">
    <property type="entry name" value="CheY-like"/>
    <property type="match status" value="1"/>
</dbReference>
<dbReference type="GO" id="GO:0000160">
    <property type="term" value="P:phosphorelay signal transduction system"/>
    <property type="evidence" value="ECO:0007669"/>
    <property type="project" value="InterPro"/>
</dbReference>
<dbReference type="GO" id="GO:0006355">
    <property type="term" value="P:regulation of DNA-templated transcription"/>
    <property type="evidence" value="ECO:0007669"/>
    <property type="project" value="InterPro"/>
</dbReference>
<dbReference type="EMBL" id="VDUY01000003">
    <property type="protein sequence ID" value="TXL66321.1"/>
    <property type="molecule type" value="Genomic_DNA"/>
</dbReference>
<keyword evidence="1" id="KW-0238">DNA-binding</keyword>
<feature type="domain" description="HTH luxR-type" evidence="3">
    <location>
        <begin position="157"/>
        <end position="222"/>
    </location>
</feature>
<reference evidence="5 6" key="1">
    <citation type="submission" date="2019-06" db="EMBL/GenBank/DDBJ databases">
        <title>Quisquiliibacterium sp. nov., isolated from a maize field.</title>
        <authorList>
            <person name="Lin S.-Y."/>
            <person name="Tsai C.-F."/>
            <person name="Young C.-C."/>
        </authorList>
    </citation>
    <scope>NUCLEOTIDE SEQUENCE [LARGE SCALE GENOMIC DNA]</scope>
    <source>
        <strain evidence="5 6">CC-CFT501</strain>
    </source>
</reference>
<evidence type="ECO:0000313" key="6">
    <source>
        <dbReference type="Proteomes" id="UP000321548"/>
    </source>
</evidence>
<dbReference type="PANTHER" id="PTHR43214">
    <property type="entry name" value="TWO-COMPONENT RESPONSE REGULATOR"/>
    <property type="match status" value="1"/>
</dbReference>
<evidence type="ECO:0000256" key="2">
    <source>
        <dbReference type="PROSITE-ProRule" id="PRU00169"/>
    </source>
</evidence>
<dbReference type="InterPro" id="IPR000792">
    <property type="entry name" value="Tscrpt_reg_LuxR_C"/>
</dbReference>
<dbReference type="NCBIfam" id="NF007935">
    <property type="entry name" value="PRK10651.1"/>
    <property type="match status" value="1"/>
</dbReference>
<dbReference type="AlphaFoldDB" id="A0A5C8NZ26"/>
<gene>
    <name evidence="5" type="primary">narL</name>
    <name evidence="5" type="ORF">FHP08_09660</name>
</gene>
<dbReference type="CDD" id="cd06170">
    <property type="entry name" value="LuxR_C_like"/>
    <property type="match status" value="1"/>
</dbReference>
<feature type="modified residue" description="4-aspartylphosphate" evidence="2">
    <location>
        <position position="67"/>
    </location>
</feature>
<dbReference type="RefSeq" id="WP_147704232.1">
    <property type="nucleotide sequence ID" value="NZ_VDUY01000003.1"/>
</dbReference>
<dbReference type="SMART" id="SM00448">
    <property type="entry name" value="REC"/>
    <property type="match status" value="1"/>
</dbReference>
<dbReference type="OrthoDB" id="9816469at2"/>
<dbReference type="InterPro" id="IPR011006">
    <property type="entry name" value="CheY-like_superfamily"/>
</dbReference>
<organism evidence="5 6">
    <name type="scientific">Zeimonas arvi</name>
    <dbReference type="NCBI Taxonomy" id="2498847"/>
    <lineage>
        <taxon>Bacteria</taxon>
        <taxon>Pseudomonadati</taxon>
        <taxon>Pseudomonadota</taxon>
        <taxon>Betaproteobacteria</taxon>
        <taxon>Burkholderiales</taxon>
        <taxon>Burkholderiaceae</taxon>
        <taxon>Zeimonas</taxon>
    </lineage>
</organism>
<sequence>MNRSQAKDPGARRVQRVVIVDDHPLFRRGLAQLLAMDPSLQVVAEAESGQGLAALCAEQDPDLVLLDLDMKGVGGIEALRALKEEGCAARVVILTVSDQPEDLVAAIRAGADGYLLKDMEPEDLLDQVREALAGKVTVAPALAGALALALRGEAVESARANAPLTERERAILRCLSAGMSNKLIARELGIAEGTVKVHVKHLLRKLGFRSRLEAAVWAVERS</sequence>